<keyword evidence="5" id="KW-1185">Reference proteome</keyword>
<gene>
    <name evidence="4" type="ORF">Ani05nite_76820</name>
</gene>
<evidence type="ECO:0000313" key="4">
    <source>
        <dbReference type="EMBL" id="GIE54148.1"/>
    </source>
</evidence>
<evidence type="ECO:0000259" key="3">
    <source>
        <dbReference type="Pfam" id="PF00582"/>
    </source>
</evidence>
<comment type="caution">
    <text evidence="4">The sequence shown here is derived from an EMBL/GenBank/DDBJ whole genome shotgun (WGS) entry which is preliminary data.</text>
</comment>
<accession>A0A919JNR7</accession>
<feature type="compositionally biased region" description="Basic and acidic residues" evidence="2">
    <location>
        <begin position="1"/>
        <end position="13"/>
    </location>
</feature>
<reference evidence="4" key="1">
    <citation type="submission" date="2021-01" db="EMBL/GenBank/DDBJ databases">
        <title>Whole genome shotgun sequence of Actinoplanes nipponensis NBRC 14063.</title>
        <authorList>
            <person name="Komaki H."/>
            <person name="Tamura T."/>
        </authorList>
    </citation>
    <scope>NUCLEOTIDE SEQUENCE</scope>
    <source>
        <strain evidence="4">NBRC 14063</strain>
    </source>
</reference>
<dbReference type="Gene3D" id="3.40.50.620">
    <property type="entry name" value="HUPs"/>
    <property type="match status" value="3"/>
</dbReference>
<feature type="region of interest" description="Disordered" evidence="2">
    <location>
        <begin position="1"/>
        <end position="24"/>
    </location>
</feature>
<feature type="domain" description="UspA" evidence="3">
    <location>
        <begin position="250"/>
        <end position="308"/>
    </location>
</feature>
<dbReference type="Pfam" id="PF00582">
    <property type="entry name" value="Usp"/>
    <property type="match status" value="2"/>
</dbReference>
<proteinExistence type="inferred from homology"/>
<evidence type="ECO:0000256" key="1">
    <source>
        <dbReference type="ARBA" id="ARBA00008791"/>
    </source>
</evidence>
<organism evidence="4 5">
    <name type="scientific">Actinoplanes nipponensis</name>
    <dbReference type="NCBI Taxonomy" id="135950"/>
    <lineage>
        <taxon>Bacteria</taxon>
        <taxon>Bacillati</taxon>
        <taxon>Actinomycetota</taxon>
        <taxon>Actinomycetes</taxon>
        <taxon>Micromonosporales</taxon>
        <taxon>Micromonosporaceae</taxon>
        <taxon>Actinoplanes</taxon>
    </lineage>
</organism>
<comment type="similarity">
    <text evidence="1">Belongs to the universal stress protein A family.</text>
</comment>
<feature type="domain" description="UspA" evidence="3">
    <location>
        <begin position="62"/>
        <end position="185"/>
    </location>
</feature>
<dbReference type="InterPro" id="IPR006015">
    <property type="entry name" value="Universal_stress_UspA"/>
</dbReference>
<dbReference type="AlphaFoldDB" id="A0A919JNR7"/>
<protein>
    <recommendedName>
        <fullName evidence="3">UspA domain-containing protein</fullName>
    </recommendedName>
</protein>
<sequence>MSDLDRQRARREAQQASADLRRSTPYSDAVNRYLGAYGYRETRDTAPVLAPPQPERTRAGLVLVGVDDSLAGYTAVDHAAIEAELRGWDLRLVHVQPAGGGRNPARDLGARLLERMTDRVHGYSPTVAVSSHLAVGAPAAALLAEAATADLVVVGHQHGLAGAALGRTVGDRVAVQHPGTVLVVRVPGWPPGPGYATRPLVVGVDASAASPRTIAFAVREAQVRGCDLIMLHAAGDAPVPMDRVDHRDGVAVHHRTVAGDPVTALVAASGDAAALVVGRHGRRSVTGALLGSVSRALLQRADCPVFLVG</sequence>
<dbReference type="PANTHER" id="PTHR46268:SF6">
    <property type="entry name" value="UNIVERSAL STRESS PROTEIN UP12"/>
    <property type="match status" value="1"/>
</dbReference>
<dbReference type="SUPFAM" id="SSF52402">
    <property type="entry name" value="Adenine nucleotide alpha hydrolases-like"/>
    <property type="match status" value="2"/>
</dbReference>
<dbReference type="RefSeq" id="WP_203776688.1">
    <property type="nucleotide sequence ID" value="NZ_BAAAYJ010000011.1"/>
</dbReference>
<evidence type="ECO:0000313" key="5">
    <source>
        <dbReference type="Proteomes" id="UP000647172"/>
    </source>
</evidence>
<dbReference type="InterPro" id="IPR014729">
    <property type="entry name" value="Rossmann-like_a/b/a_fold"/>
</dbReference>
<dbReference type="InterPro" id="IPR006016">
    <property type="entry name" value="UspA"/>
</dbReference>
<name>A0A919JNR7_9ACTN</name>
<dbReference type="Proteomes" id="UP000647172">
    <property type="component" value="Unassembled WGS sequence"/>
</dbReference>
<dbReference type="PANTHER" id="PTHR46268">
    <property type="entry name" value="STRESS RESPONSE PROTEIN NHAX"/>
    <property type="match status" value="1"/>
</dbReference>
<dbReference type="EMBL" id="BOMQ01000095">
    <property type="protein sequence ID" value="GIE54148.1"/>
    <property type="molecule type" value="Genomic_DNA"/>
</dbReference>
<dbReference type="PRINTS" id="PR01438">
    <property type="entry name" value="UNVRSLSTRESS"/>
</dbReference>
<evidence type="ECO:0000256" key="2">
    <source>
        <dbReference type="SAM" id="MobiDB-lite"/>
    </source>
</evidence>